<comment type="caution">
    <text evidence="9">The sequence shown here is derived from an EMBL/GenBank/DDBJ whole genome shotgun (WGS) entry which is preliminary data.</text>
</comment>
<dbReference type="InterPro" id="IPR025963">
    <property type="entry name" value="FLgD_Tudor"/>
</dbReference>
<dbReference type="InterPro" id="IPR005648">
    <property type="entry name" value="FlgD"/>
</dbReference>
<comment type="similarity">
    <text evidence="1 5">Belongs to the FlgD family.</text>
</comment>
<proteinExistence type="inferred from homology"/>
<reference evidence="10" key="1">
    <citation type="submission" date="2017-10" db="EMBL/GenBank/DDBJ databases">
        <authorList>
            <person name="Kravchenko I.K."/>
            <person name="Grouzdev D.S."/>
        </authorList>
    </citation>
    <scope>NUCLEOTIDE SEQUENCE [LARGE SCALE GENOMIC DNA]</scope>
    <source>
        <strain evidence="10">B2</strain>
    </source>
</reference>
<dbReference type="Pfam" id="PF13861">
    <property type="entry name" value="FLgD_tudor"/>
    <property type="match status" value="1"/>
</dbReference>
<feature type="compositionally biased region" description="Low complexity" evidence="6">
    <location>
        <begin position="1"/>
        <end position="18"/>
    </location>
</feature>
<evidence type="ECO:0000256" key="1">
    <source>
        <dbReference type="ARBA" id="ARBA00010577"/>
    </source>
</evidence>
<evidence type="ECO:0000256" key="4">
    <source>
        <dbReference type="ARBA" id="ARBA00024746"/>
    </source>
</evidence>
<dbReference type="GO" id="GO:0044781">
    <property type="term" value="P:bacterial-type flagellum organization"/>
    <property type="evidence" value="ECO:0007669"/>
    <property type="project" value="UniProtKB-UniRule"/>
</dbReference>
<dbReference type="InterPro" id="IPR025965">
    <property type="entry name" value="FlgD/Vpr_Ig-like"/>
</dbReference>
<evidence type="ECO:0000313" key="9">
    <source>
        <dbReference type="EMBL" id="PGH53500.1"/>
    </source>
</evidence>
<evidence type="ECO:0000259" key="8">
    <source>
        <dbReference type="Pfam" id="PF13861"/>
    </source>
</evidence>
<evidence type="ECO:0000259" key="7">
    <source>
        <dbReference type="Pfam" id="PF13860"/>
    </source>
</evidence>
<dbReference type="RefSeq" id="WP_098739568.1">
    <property type="nucleotide sequence ID" value="NZ_PDKW01000043.1"/>
</dbReference>
<evidence type="ECO:0000313" key="10">
    <source>
        <dbReference type="Proteomes" id="UP000225379"/>
    </source>
</evidence>
<keyword evidence="9" id="KW-0969">Cilium</keyword>
<dbReference type="Gene3D" id="2.60.40.4070">
    <property type="match status" value="1"/>
</dbReference>
<dbReference type="Pfam" id="PF13860">
    <property type="entry name" value="FlgD_ig"/>
    <property type="match status" value="1"/>
</dbReference>
<dbReference type="EMBL" id="PDKW01000043">
    <property type="protein sequence ID" value="PGH53500.1"/>
    <property type="molecule type" value="Genomic_DNA"/>
</dbReference>
<dbReference type="Proteomes" id="UP000225379">
    <property type="component" value="Unassembled WGS sequence"/>
</dbReference>
<dbReference type="AlphaFoldDB" id="A0A2B8B6R4"/>
<gene>
    <name evidence="9" type="ORF">CRT60_26845</name>
</gene>
<protein>
    <recommendedName>
        <fullName evidence="2 5">Basal-body rod modification protein FlgD</fullName>
    </recommendedName>
</protein>
<keyword evidence="10" id="KW-1185">Reference proteome</keyword>
<dbReference type="Pfam" id="PF03963">
    <property type="entry name" value="FlgD"/>
    <property type="match status" value="1"/>
</dbReference>
<feature type="domain" description="FlgD Tudor-like" evidence="8">
    <location>
        <begin position="118"/>
        <end position="245"/>
    </location>
</feature>
<evidence type="ECO:0000256" key="2">
    <source>
        <dbReference type="ARBA" id="ARBA00016013"/>
    </source>
</evidence>
<keyword evidence="9" id="KW-0282">Flagellum</keyword>
<keyword evidence="3 5" id="KW-1005">Bacterial flagellum biogenesis</keyword>
<feature type="region of interest" description="Disordered" evidence="6">
    <location>
        <begin position="1"/>
        <end position="47"/>
    </location>
</feature>
<keyword evidence="9" id="KW-0966">Cell projection</keyword>
<sequence>MTTTTNTTNTPTVNQYGTYSGGLSTGSKTATETSKTPQTDAEKTASATKGLGDNFQTFLTMLTTQMKNQDPLKPLDTNDMTKQLVDFANVEQNIGTNSRLDKLVQLQSAGTASTNLAYLGRTVAFEGDNFQYTQGMTQAPLGYELATSAKSVRVDILDSKGNIVRSMPGETTAGTKHAVSWDFKDNNGRDVQPGTYRLNVAPVSENKNDTIKTTTYTFGTVAGIGNSKDGETVLNIGASEVPLSKLTTVY</sequence>
<organism evidence="9 10">
    <name type="scientific">Azospirillum palustre</name>
    <dbReference type="NCBI Taxonomy" id="2044885"/>
    <lineage>
        <taxon>Bacteria</taxon>
        <taxon>Pseudomonadati</taxon>
        <taxon>Pseudomonadota</taxon>
        <taxon>Alphaproteobacteria</taxon>
        <taxon>Rhodospirillales</taxon>
        <taxon>Azospirillaceae</taxon>
        <taxon>Azospirillum</taxon>
    </lineage>
</organism>
<evidence type="ECO:0000256" key="3">
    <source>
        <dbReference type="ARBA" id="ARBA00022795"/>
    </source>
</evidence>
<evidence type="ECO:0000256" key="6">
    <source>
        <dbReference type="SAM" id="MobiDB-lite"/>
    </source>
</evidence>
<evidence type="ECO:0000256" key="5">
    <source>
        <dbReference type="RuleBase" id="RU362076"/>
    </source>
</evidence>
<feature type="domain" description="FlgD/Vpr Ig-like" evidence="7">
    <location>
        <begin position="127"/>
        <end position="201"/>
    </location>
</feature>
<comment type="function">
    <text evidence="4 5">Required for flagellar hook formation. May act as a scaffolding protein.</text>
</comment>
<feature type="compositionally biased region" description="Polar residues" evidence="6">
    <location>
        <begin position="28"/>
        <end position="39"/>
    </location>
</feature>
<accession>A0A2B8B6R4</accession>
<dbReference type="Gene3D" id="2.30.30.910">
    <property type="match status" value="1"/>
</dbReference>
<name>A0A2B8B6R4_9PROT</name>
<dbReference type="OrthoDB" id="9785233at2"/>